<dbReference type="Proteomes" id="UP000440578">
    <property type="component" value="Unassembled WGS sequence"/>
</dbReference>
<protein>
    <submittedName>
        <fullName evidence="3">Inositol polyphosphate 5-phosphatase E</fullName>
    </submittedName>
</protein>
<dbReference type="GO" id="GO:0046856">
    <property type="term" value="P:phosphatidylinositol dephosphorylation"/>
    <property type="evidence" value="ECO:0007669"/>
    <property type="project" value="InterPro"/>
</dbReference>
<gene>
    <name evidence="3" type="primary">INPP5E</name>
    <name evidence="3" type="ORF">FJT64_002268</name>
</gene>
<keyword evidence="4" id="KW-1185">Reference proteome</keyword>
<dbReference type="InterPro" id="IPR000300">
    <property type="entry name" value="IPPc"/>
</dbReference>
<dbReference type="InterPro" id="IPR053321">
    <property type="entry name" value="IPP-5-Phosphatase_Type_IV"/>
</dbReference>
<organism evidence="3 4">
    <name type="scientific">Amphibalanus amphitrite</name>
    <name type="common">Striped barnacle</name>
    <name type="synonym">Balanus amphitrite</name>
    <dbReference type="NCBI Taxonomy" id="1232801"/>
    <lineage>
        <taxon>Eukaryota</taxon>
        <taxon>Metazoa</taxon>
        <taxon>Ecdysozoa</taxon>
        <taxon>Arthropoda</taxon>
        <taxon>Crustacea</taxon>
        <taxon>Multicrustacea</taxon>
        <taxon>Cirripedia</taxon>
        <taxon>Thoracica</taxon>
        <taxon>Thoracicalcarea</taxon>
        <taxon>Balanomorpha</taxon>
        <taxon>Balanoidea</taxon>
        <taxon>Balanidae</taxon>
        <taxon>Amphibalaninae</taxon>
        <taxon>Amphibalanus</taxon>
    </lineage>
</organism>
<proteinExistence type="predicted"/>
<dbReference type="Gene3D" id="3.60.10.10">
    <property type="entry name" value="Endonuclease/exonuclease/phosphatase"/>
    <property type="match status" value="2"/>
</dbReference>
<dbReference type="AlphaFoldDB" id="A0A6A4WN30"/>
<feature type="compositionally biased region" description="Basic and acidic residues" evidence="1">
    <location>
        <begin position="8"/>
        <end position="18"/>
    </location>
</feature>
<feature type="domain" description="Inositol polyphosphate-related phosphatase" evidence="2">
    <location>
        <begin position="179"/>
        <end position="459"/>
    </location>
</feature>
<dbReference type="GO" id="GO:0016791">
    <property type="term" value="F:phosphatase activity"/>
    <property type="evidence" value="ECO:0007669"/>
    <property type="project" value="InterPro"/>
</dbReference>
<reference evidence="3 4" key="1">
    <citation type="submission" date="2019-07" db="EMBL/GenBank/DDBJ databases">
        <title>Draft genome assembly of a fouling barnacle, Amphibalanus amphitrite (Darwin, 1854): The first reference genome for Thecostraca.</title>
        <authorList>
            <person name="Kim W."/>
        </authorList>
    </citation>
    <scope>NUCLEOTIDE SEQUENCE [LARGE SCALE GENOMIC DNA]</scope>
    <source>
        <strain evidence="3">SNU_AA5</strain>
        <tissue evidence="3">Soma without cirri and trophi</tissue>
    </source>
</reference>
<dbReference type="PANTHER" id="PTHR47039">
    <property type="entry name" value="INOSITOL POLYPHOSPHATE 5-PHOSPHATASE E"/>
    <property type="match status" value="1"/>
</dbReference>
<evidence type="ECO:0000313" key="4">
    <source>
        <dbReference type="Proteomes" id="UP000440578"/>
    </source>
</evidence>
<dbReference type="OrthoDB" id="6426745at2759"/>
<dbReference type="PANTHER" id="PTHR47039:SF1">
    <property type="entry name" value="INOSITOL POLYPHOSPHATE 5-PHOSPHATASE E"/>
    <property type="match status" value="1"/>
</dbReference>
<name>A0A6A4WN30_AMPAM</name>
<dbReference type="Pfam" id="PF22669">
    <property type="entry name" value="Exo_endo_phos2"/>
    <property type="match status" value="1"/>
</dbReference>
<evidence type="ECO:0000313" key="3">
    <source>
        <dbReference type="EMBL" id="KAF0307443.1"/>
    </source>
</evidence>
<dbReference type="EMBL" id="VIIS01000570">
    <property type="protein sequence ID" value="KAF0307443.1"/>
    <property type="molecule type" value="Genomic_DNA"/>
</dbReference>
<dbReference type="SUPFAM" id="SSF56219">
    <property type="entry name" value="DNase I-like"/>
    <property type="match status" value="1"/>
</dbReference>
<evidence type="ECO:0000259" key="2">
    <source>
        <dbReference type="SMART" id="SM00128"/>
    </source>
</evidence>
<dbReference type="SMART" id="SM00128">
    <property type="entry name" value="IPPc"/>
    <property type="match status" value="1"/>
</dbReference>
<evidence type="ECO:0000256" key="1">
    <source>
        <dbReference type="SAM" id="MobiDB-lite"/>
    </source>
</evidence>
<feature type="region of interest" description="Disordered" evidence="1">
    <location>
        <begin position="1"/>
        <end position="108"/>
    </location>
</feature>
<comment type="caution">
    <text evidence="3">The sequence shown here is derived from an EMBL/GenBank/DDBJ whole genome shotgun (WGS) entry which is preliminary data.</text>
</comment>
<sequence>MSASGDCRPQRPARERLQRSAAEQSPLVDVGSPPALSLSPPVDSDGPAAPCAENGRPCVSPSASSGSSAGSGDGSQSGLLTARAMHHAHSTNDLQGRPADGSPGPAWCEPMNAGHRARSFPTGLAGSVETLSSCSEPSAGSPLSGITVQKARSRGYLVNQTGSALLLSAEELDASLPQRQLHVLVGTWNMNAKEPPASLDDLVLPDSLAFVPDLVALGTQESHADHRGLLVRLQSTLGPSHVLFHSASLGTLHICVFIRRDLVWYCSGTTFLLLTCHLTAHLEKQNQRIDDVRRICAALDLPQAIPSRSSSRDVTERYDNVFWFGDLNFRLHQSRPRVIDTIVESSSTILLRERTMSEACMRSLLEWDQLNHAKHKGRAFEGFNEGDISFLPTYKYDPGTNTFDTSHKQRIPAYTDRILFKSRRDGVRCIKYDSVQPFSTSDHKPVWGLYQCRIRPSLDSIPLAAGQFNRAVFLEGLRRRARHLPARRVSDGRPCSVQ</sequence>
<dbReference type="InterPro" id="IPR036691">
    <property type="entry name" value="Endo/exonu/phosph_ase_sf"/>
</dbReference>
<accession>A0A6A4WN30</accession>